<evidence type="ECO:0000256" key="7">
    <source>
        <dbReference type="ARBA" id="ARBA00022692"/>
    </source>
</evidence>
<evidence type="ECO:0000256" key="5">
    <source>
        <dbReference type="ARBA" id="ARBA00011137"/>
    </source>
</evidence>
<gene>
    <name evidence="19" type="primary">ATG15_2</name>
    <name evidence="19" type="ORF">K7432_002838</name>
</gene>
<keyword evidence="16" id="KW-0325">Glycoprotein</keyword>
<evidence type="ECO:0000256" key="16">
    <source>
        <dbReference type="ARBA" id="ARBA00023180"/>
    </source>
</evidence>
<keyword evidence="18" id="KW-0732">Signal</keyword>
<keyword evidence="11" id="KW-0735">Signal-anchor</keyword>
<keyword evidence="14" id="KW-0443">Lipid metabolism</keyword>
<keyword evidence="10" id="KW-0442">Lipid degradation</keyword>
<evidence type="ECO:0000256" key="2">
    <source>
        <dbReference type="ARBA" id="ARBA00004270"/>
    </source>
</evidence>
<comment type="subcellular location">
    <subcellularLocation>
        <location evidence="3">Endosome</location>
        <location evidence="3">Multivesicular body membrane</location>
        <topology evidence="3">Single-pass type II membrane protein</topology>
    </subcellularLocation>
    <subcellularLocation>
        <location evidence="2">Prevacuolar compartment membrane</location>
        <topology evidence="2">Single-pass type II membrane protein</topology>
    </subcellularLocation>
</comment>
<evidence type="ECO:0000256" key="17">
    <source>
        <dbReference type="ARBA" id="ARBA00029828"/>
    </source>
</evidence>
<dbReference type="PANTHER" id="PTHR47175">
    <property type="entry name" value="LIPASE ATG15-RELATED"/>
    <property type="match status" value="1"/>
</dbReference>
<dbReference type="Proteomes" id="UP001479436">
    <property type="component" value="Unassembled WGS sequence"/>
</dbReference>
<sequence length="395" mass="44527">MIWKFLLSTFILSHTATLAYKQQVLTENKPYWFATEKKEATFKLASIYHSGVGEYEGLFRKAEYEEEETAEEYRLEHIRNNLLKSNGNFSVQIGETKMFNPYNRDTVLTVAKMTANSYTAPGRPNWINIGDWKVNATFGWQNHGLRGYIFGTENKDIIVIVFKGTSIIGNPTAHIDKYNDNLMFSCCCGSPLRVSNIEPLMKPICGCATGRNQCNRFCLGQVTRTPNSYYHHALKIYETVSERYPNAEIWLTGHSLGGALSSLVGIQKGLPAFTFEAPGELMYAKRLNLPLPEDMSTLPIYHFGNTADPVYVGSCNGPGSLCSIAGYAMDSKCHSGNVCTFDTVGEMGWKLSLHNHKIRKIIDELLVPWKYFESPVSMKCEVENECVDCGLWKYV</sequence>
<dbReference type="SUPFAM" id="SSF53474">
    <property type="entry name" value="alpha/beta-Hydrolases"/>
    <property type="match status" value="1"/>
</dbReference>
<evidence type="ECO:0000256" key="14">
    <source>
        <dbReference type="ARBA" id="ARBA00023098"/>
    </source>
</evidence>
<evidence type="ECO:0000313" key="19">
    <source>
        <dbReference type="EMBL" id="KAK9722206.1"/>
    </source>
</evidence>
<keyword evidence="12" id="KW-1133">Transmembrane helix</keyword>
<name>A0ABR2W750_9FUNG</name>
<evidence type="ECO:0000313" key="20">
    <source>
        <dbReference type="Proteomes" id="UP001479436"/>
    </source>
</evidence>
<keyword evidence="20" id="KW-1185">Reference proteome</keyword>
<reference evidence="19 20" key="1">
    <citation type="submission" date="2023-04" db="EMBL/GenBank/DDBJ databases">
        <title>Genome of Basidiobolus ranarum AG-B5.</title>
        <authorList>
            <person name="Stajich J.E."/>
            <person name="Carter-House D."/>
            <person name="Gryganskyi A."/>
        </authorList>
    </citation>
    <scope>NUCLEOTIDE SEQUENCE [LARGE SCALE GENOMIC DNA]</scope>
    <source>
        <strain evidence="19 20">AG-B5</strain>
    </source>
</reference>
<evidence type="ECO:0000256" key="18">
    <source>
        <dbReference type="SAM" id="SignalP"/>
    </source>
</evidence>
<dbReference type="Pfam" id="PF26363">
    <property type="entry name" value="Phospholipase-like"/>
    <property type="match status" value="1"/>
</dbReference>
<dbReference type="InterPro" id="IPR029058">
    <property type="entry name" value="AB_hydrolase_fold"/>
</dbReference>
<evidence type="ECO:0000256" key="10">
    <source>
        <dbReference type="ARBA" id="ARBA00022963"/>
    </source>
</evidence>
<comment type="similarity">
    <text evidence="4">Belongs to the AB hydrolase superfamily. Lipase family.</text>
</comment>
<organism evidence="19 20">
    <name type="scientific">Basidiobolus ranarum</name>
    <dbReference type="NCBI Taxonomy" id="34480"/>
    <lineage>
        <taxon>Eukaryota</taxon>
        <taxon>Fungi</taxon>
        <taxon>Fungi incertae sedis</taxon>
        <taxon>Zoopagomycota</taxon>
        <taxon>Entomophthoromycotina</taxon>
        <taxon>Basidiobolomycetes</taxon>
        <taxon>Basidiobolales</taxon>
        <taxon>Basidiobolaceae</taxon>
        <taxon>Basidiobolus</taxon>
    </lineage>
</organism>
<feature type="signal peptide" evidence="18">
    <location>
        <begin position="1"/>
        <end position="21"/>
    </location>
</feature>
<proteinExistence type="inferred from homology"/>
<keyword evidence="15" id="KW-0472">Membrane</keyword>
<accession>A0ABR2W750</accession>
<keyword evidence="8" id="KW-0967">Endosome</keyword>
<comment type="catalytic activity">
    <reaction evidence="1">
        <text>a triacylglycerol + H2O = a diacylglycerol + a fatty acid + H(+)</text>
        <dbReference type="Rhea" id="RHEA:12044"/>
        <dbReference type="ChEBI" id="CHEBI:15377"/>
        <dbReference type="ChEBI" id="CHEBI:15378"/>
        <dbReference type="ChEBI" id="CHEBI:17855"/>
        <dbReference type="ChEBI" id="CHEBI:18035"/>
        <dbReference type="ChEBI" id="CHEBI:28868"/>
        <dbReference type="EC" id="3.1.1.3"/>
    </reaction>
</comment>
<comment type="caution">
    <text evidence="19">The sequence shown here is derived from an EMBL/GenBank/DDBJ whole genome shotgun (WGS) entry which is preliminary data.</text>
</comment>
<evidence type="ECO:0000256" key="15">
    <source>
        <dbReference type="ARBA" id="ARBA00023136"/>
    </source>
</evidence>
<evidence type="ECO:0000256" key="12">
    <source>
        <dbReference type="ARBA" id="ARBA00022989"/>
    </source>
</evidence>
<keyword evidence="9 19" id="KW-0378">Hydrolase</keyword>
<evidence type="ECO:0000256" key="9">
    <source>
        <dbReference type="ARBA" id="ARBA00022801"/>
    </source>
</evidence>
<dbReference type="InterPro" id="IPR050805">
    <property type="entry name" value="ATG15_Lipase"/>
</dbReference>
<evidence type="ECO:0000256" key="1">
    <source>
        <dbReference type="ARBA" id="ARBA00001024"/>
    </source>
</evidence>
<keyword evidence="7" id="KW-0812">Transmembrane</keyword>
<evidence type="ECO:0000256" key="4">
    <source>
        <dbReference type="ARBA" id="ARBA00010701"/>
    </source>
</evidence>
<keyword evidence="13" id="KW-0072">Autophagy</keyword>
<evidence type="ECO:0000256" key="13">
    <source>
        <dbReference type="ARBA" id="ARBA00023006"/>
    </source>
</evidence>
<comment type="subunit">
    <text evidence="5">Binds to both phosphatidylinositol (PI) and phosphatidylinositol 3,5-bisphosphate (PIP2).</text>
</comment>
<evidence type="ECO:0000256" key="8">
    <source>
        <dbReference type="ARBA" id="ARBA00022753"/>
    </source>
</evidence>
<dbReference type="EMBL" id="JASJQH010006955">
    <property type="protein sequence ID" value="KAK9722206.1"/>
    <property type="molecule type" value="Genomic_DNA"/>
</dbReference>
<dbReference type="GO" id="GO:0004806">
    <property type="term" value="F:triacylglycerol lipase activity"/>
    <property type="evidence" value="ECO:0007669"/>
    <property type="project" value="UniProtKB-EC"/>
</dbReference>
<dbReference type="PANTHER" id="PTHR47175:SF2">
    <property type="entry name" value="LIPASE ATG15-RELATED"/>
    <property type="match status" value="1"/>
</dbReference>
<evidence type="ECO:0000256" key="3">
    <source>
        <dbReference type="ARBA" id="ARBA00004343"/>
    </source>
</evidence>
<feature type="chain" id="PRO_5047168314" description="triacylglycerol lipase" evidence="18">
    <location>
        <begin position="22"/>
        <end position="395"/>
    </location>
</feature>
<evidence type="ECO:0000256" key="6">
    <source>
        <dbReference type="ARBA" id="ARBA00013279"/>
    </source>
</evidence>
<dbReference type="EC" id="3.1.1.3" evidence="6"/>
<evidence type="ECO:0000256" key="11">
    <source>
        <dbReference type="ARBA" id="ARBA00022968"/>
    </source>
</evidence>
<protein>
    <recommendedName>
        <fullName evidence="6">triacylglycerol lipase</fullName>
        <ecNumber evidence="6">3.1.1.3</ecNumber>
    </recommendedName>
    <alternativeName>
        <fullName evidence="17">Autophagy-related protein 15</fullName>
    </alternativeName>
</protein>
<dbReference type="Gene3D" id="3.40.50.1820">
    <property type="entry name" value="alpha/beta hydrolase"/>
    <property type="match status" value="1"/>
</dbReference>